<proteinExistence type="inferred from homology"/>
<sequence length="138" mass="14952">MATTNTIINPTCLAPAGPFSHGIVVPAGQEIVYTAGQVGTIDAKGTIARTYEDQVIAAIRNLHVVLKEAGGTPKDIVKLTYYIVDYDVRNRMIHINALQKFLDGHKPVTTLVGVTKLANPALKFEIEAVAVIKPRSRF</sequence>
<keyword evidence="3" id="KW-1185">Reference proteome</keyword>
<dbReference type="EMBL" id="DF933811">
    <property type="protein sequence ID" value="GAM34209.1"/>
    <property type="molecule type" value="Genomic_DNA"/>
</dbReference>
<dbReference type="InterPro" id="IPR035959">
    <property type="entry name" value="RutC-like_sf"/>
</dbReference>
<dbReference type="CDD" id="cd00448">
    <property type="entry name" value="YjgF_YER057c_UK114_family"/>
    <property type="match status" value="1"/>
</dbReference>
<evidence type="ECO:0000256" key="1">
    <source>
        <dbReference type="ARBA" id="ARBA00010552"/>
    </source>
</evidence>
<gene>
    <name evidence="2" type="ORF">TCE0_015f01637</name>
</gene>
<organism evidence="2 3">
    <name type="scientific">Talaromyces pinophilus</name>
    <name type="common">Penicillium pinophilum</name>
    <dbReference type="NCBI Taxonomy" id="128442"/>
    <lineage>
        <taxon>Eukaryota</taxon>
        <taxon>Fungi</taxon>
        <taxon>Dikarya</taxon>
        <taxon>Ascomycota</taxon>
        <taxon>Pezizomycotina</taxon>
        <taxon>Eurotiomycetes</taxon>
        <taxon>Eurotiomycetidae</taxon>
        <taxon>Eurotiales</taxon>
        <taxon>Trichocomaceae</taxon>
        <taxon>Talaromyces</taxon>
        <taxon>Talaromyces sect. Talaromyces</taxon>
    </lineage>
</organism>
<reference evidence="3" key="1">
    <citation type="journal article" date="2015" name="Genome Announc.">
        <title>Draft genome sequence of Talaromyces cellulolyticus strain Y-94, a source of lignocellulosic biomass-degrading enzymes.</title>
        <authorList>
            <person name="Fujii T."/>
            <person name="Koike H."/>
            <person name="Sawayama S."/>
            <person name="Yano S."/>
            <person name="Inoue H."/>
        </authorList>
    </citation>
    <scope>NUCLEOTIDE SEQUENCE [LARGE SCALE GENOMIC DNA]</scope>
    <source>
        <strain evidence="3">Y-94</strain>
    </source>
</reference>
<dbReference type="PANTHER" id="PTHR11803">
    <property type="entry name" value="2-IMINOBUTANOATE/2-IMINOPROPANOATE DEAMINASE RIDA"/>
    <property type="match status" value="1"/>
</dbReference>
<comment type="similarity">
    <text evidence="1">Belongs to the RutC family.</text>
</comment>
<evidence type="ECO:0000313" key="3">
    <source>
        <dbReference type="Proteomes" id="UP000053095"/>
    </source>
</evidence>
<accession>A0A6V8H0M6</accession>
<dbReference type="Pfam" id="PF01042">
    <property type="entry name" value="Ribonuc_L-PSP"/>
    <property type="match status" value="1"/>
</dbReference>
<dbReference type="PANTHER" id="PTHR11803:SF58">
    <property type="entry name" value="PROTEIN HMF1-RELATED"/>
    <property type="match status" value="1"/>
</dbReference>
<dbReference type="GO" id="GO:0005829">
    <property type="term" value="C:cytosol"/>
    <property type="evidence" value="ECO:0007669"/>
    <property type="project" value="TreeGrafter"/>
</dbReference>
<dbReference type="Proteomes" id="UP000053095">
    <property type="component" value="Unassembled WGS sequence"/>
</dbReference>
<dbReference type="InterPro" id="IPR006175">
    <property type="entry name" value="YjgF/YER057c/UK114"/>
</dbReference>
<dbReference type="Gene3D" id="3.30.1330.40">
    <property type="entry name" value="RutC-like"/>
    <property type="match status" value="1"/>
</dbReference>
<dbReference type="AlphaFoldDB" id="A0A6V8H0M6"/>
<evidence type="ECO:0000313" key="2">
    <source>
        <dbReference type="EMBL" id="GAM34209.1"/>
    </source>
</evidence>
<comment type="caution">
    <text evidence="2">The sequence shown here is derived from an EMBL/GenBank/DDBJ whole genome shotgun (WGS) entry which is preliminary data.</text>
</comment>
<dbReference type="GO" id="GO:0019239">
    <property type="term" value="F:deaminase activity"/>
    <property type="evidence" value="ECO:0007669"/>
    <property type="project" value="TreeGrafter"/>
</dbReference>
<evidence type="ECO:0008006" key="4">
    <source>
        <dbReference type="Google" id="ProtNLM"/>
    </source>
</evidence>
<dbReference type="SUPFAM" id="SSF55298">
    <property type="entry name" value="YjgF-like"/>
    <property type="match status" value="1"/>
</dbReference>
<protein>
    <recommendedName>
        <fullName evidence="4">YjgF-like protein</fullName>
    </recommendedName>
</protein>
<name>A0A6V8H0M6_TALPI</name>